<dbReference type="GO" id="GO:0003677">
    <property type="term" value="F:DNA binding"/>
    <property type="evidence" value="ECO:0007669"/>
    <property type="project" value="InterPro"/>
</dbReference>
<dbReference type="GO" id="GO:0015074">
    <property type="term" value="P:DNA integration"/>
    <property type="evidence" value="ECO:0007669"/>
    <property type="project" value="InterPro"/>
</dbReference>
<dbReference type="KEGG" id="anr:Ana3638_20905"/>
<keyword evidence="4" id="KW-1185">Reference proteome</keyword>
<proteinExistence type="predicted"/>
<dbReference type="RefSeq" id="WP_161839758.1">
    <property type="nucleotide sequence ID" value="NZ_CP048000.1"/>
</dbReference>
<dbReference type="PROSITE" id="PS51898">
    <property type="entry name" value="TYR_RECOMBINASE"/>
    <property type="match status" value="1"/>
</dbReference>
<evidence type="ECO:0000259" key="2">
    <source>
        <dbReference type="PROSITE" id="PS51898"/>
    </source>
</evidence>
<organism evidence="3 4">
    <name type="scientific">Anaerocolumna sedimenticola</name>
    <dbReference type="NCBI Taxonomy" id="2696063"/>
    <lineage>
        <taxon>Bacteria</taxon>
        <taxon>Bacillati</taxon>
        <taxon>Bacillota</taxon>
        <taxon>Clostridia</taxon>
        <taxon>Lachnospirales</taxon>
        <taxon>Lachnospiraceae</taxon>
        <taxon>Anaerocolumna</taxon>
    </lineage>
</organism>
<dbReference type="Gene3D" id="1.10.443.10">
    <property type="entry name" value="Intergrase catalytic core"/>
    <property type="match status" value="1"/>
</dbReference>
<accession>A0A6P1TT90</accession>
<dbReference type="InterPro" id="IPR013762">
    <property type="entry name" value="Integrase-like_cat_sf"/>
</dbReference>
<dbReference type="InterPro" id="IPR002104">
    <property type="entry name" value="Integrase_catalytic"/>
</dbReference>
<keyword evidence="1" id="KW-0233">DNA recombination</keyword>
<dbReference type="GO" id="GO:0006310">
    <property type="term" value="P:DNA recombination"/>
    <property type="evidence" value="ECO:0007669"/>
    <property type="project" value="UniProtKB-KW"/>
</dbReference>
<reference evidence="3 4" key="1">
    <citation type="submission" date="2020-01" db="EMBL/GenBank/DDBJ databases">
        <title>Genome analysis of Anaerocolumna sp. CBA3638.</title>
        <authorList>
            <person name="Kim J."/>
            <person name="Roh S.W."/>
        </authorList>
    </citation>
    <scope>NUCLEOTIDE SEQUENCE [LARGE SCALE GENOMIC DNA]</scope>
    <source>
        <strain evidence="3 4">CBA3638</strain>
    </source>
</reference>
<name>A0A6P1TT90_9FIRM</name>
<dbReference type="InterPro" id="IPR011010">
    <property type="entry name" value="DNA_brk_join_enz"/>
</dbReference>
<dbReference type="AlphaFoldDB" id="A0A6P1TT90"/>
<evidence type="ECO:0000313" key="3">
    <source>
        <dbReference type="EMBL" id="QHQ62936.1"/>
    </source>
</evidence>
<protein>
    <submittedName>
        <fullName evidence="3">Tyrosine-type recombinase/integrase</fullName>
    </submittedName>
</protein>
<dbReference type="Proteomes" id="UP000464314">
    <property type="component" value="Chromosome"/>
</dbReference>
<dbReference type="Pfam" id="PF00589">
    <property type="entry name" value="Phage_integrase"/>
    <property type="match status" value="1"/>
</dbReference>
<evidence type="ECO:0000313" key="4">
    <source>
        <dbReference type="Proteomes" id="UP000464314"/>
    </source>
</evidence>
<dbReference type="SUPFAM" id="SSF56349">
    <property type="entry name" value="DNA breaking-rejoining enzymes"/>
    <property type="match status" value="1"/>
</dbReference>
<sequence>MGTIEYQVVEHTKTLAGTRKVYLTTKARELLDTLQKASINTGFVDNDYIFVNEKGRIHVRALDYRLRKYCSNLNIPEKSMHKIRKTFISTLIDNNVNINYIRETVGHESEETTYKSYCFNRLSTEKTENILENVLCG</sequence>
<dbReference type="EMBL" id="CP048000">
    <property type="protein sequence ID" value="QHQ62936.1"/>
    <property type="molecule type" value="Genomic_DNA"/>
</dbReference>
<feature type="domain" description="Tyr recombinase" evidence="2">
    <location>
        <begin position="1"/>
        <end position="132"/>
    </location>
</feature>
<evidence type="ECO:0000256" key="1">
    <source>
        <dbReference type="ARBA" id="ARBA00023172"/>
    </source>
</evidence>
<gene>
    <name evidence="3" type="ORF">Ana3638_20905</name>
</gene>